<organism evidence="1">
    <name type="scientific">uncultured Caudovirales phage</name>
    <dbReference type="NCBI Taxonomy" id="2100421"/>
    <lineage>
        <taxon>Viruses</taxon>
        <taxon>Duplodnaviria</taxon>
        <taxon>Heunggongvirae</taxon>
        <taxon>Uroviricota</taxon>
        <taxon>Caudoviricetes</taxon>
        <taxon>Peduoviridae</taxon>
        <taxon>Maltschvirus</taxon>
        <taxon>Maltschvirus maltsch</taxon>
    </lineage>
</organism>
<dbReference type="InterPro" id="IPR036514">
    <property type="entry name" value="SGNH_hydro_sf"/>
</dbReference>
<accession>A0A6J5TCD0</accession>
<dbReference type="EMBL" id="LR797824">
    <property type="protein sequence ID" value="CAB4241597.1"/>
    <property type="molecule type" value="Genomic_DNA"/>
</dbReference>
<gene>
    <name evidence="1" type="ORF">UFOVP71_135</name>
</gene>
<protein>
    <recommendedName>
        <fullName evidence="2">SGNH_hydrolase domain containing protein</fullName>
    </recommendedName>
</protein>
<sequence>MRLWQRRLHRNVIVDTTKRLLYNSSNRFFFGEIMLECLIIGDSIAVGTHQFSKHCAEYAKGGINTSQWNKMYSSKDLTSRNVIISLGTNDHSGVHTFKELMVMRQRVDADRVFWIMPPCNDKFCKPAVNEIVELIAKNFGDTVIGTQKLQPDGIHPSWAGYKEIVSKTK</sequence>
<name>A0A6J5TCD0_9CAUD</name>
<evidence type="ECO:0008006" key="2">
    <source>
        <dbReference type="Google" id="ProtNLM"/>
    </source>
</evidence>
<dbReference type="Gene3D" id="3.40.50.1110">
    <property type="entry name" value="SGNH hydrolase"/>
    <property type="match status" value="1"/>
</dbReference>
<evidence type="ECO:0000313" key="1">
    <source>
        <dbReference type="EMBL" id="CAB4241597.1"/>
    </source>
</evidence>
<dbReference type="SUPFAM" id="SSF52266">
    <property type="entry name" value="SGNH hydrolase"/>
    <property type="match status" value="1"/>
</dbReference>
<reference evidence="1" key="1">
    <citation type="submission" date="2020-05" db="EMBL/GenBank/DDBJ databases">
        <authorList>
            <person name="Chiriac C."/>
            <person name="Salcher M."/>
            <person name="Ghai R."/>
            <person name="Kavagutti S V."/>
        </authorList>
    </citation>
    <scope>NUCLEOTIDE SEQUENCE</scope>
</reference>
<proteinExistence type="predicted"/>